<dbReference type="InterPro" id="IPR002044">
    <property type="entry name" value="CBM20"/>
</dbReference>
<feature type="region of interest" description="Disordered" evidence="3">
    <location>
        <begin position="357"/>
        <end position="428"/>
    </location>
</feature>
<dbReference type="InterPro" id="IPR013784">
    <property type="entry name" value="Carb-bd-like_fold"/>
</dbReference>
<dbReference type="STRING" id="1276538.A0A1X7RYL6"/>
<accession>A0A1X7RYL6</accession>
<feature type="domain" description="Apple" evidence="5">
    <location>
        <begin position="296"/>
        <end position="374"/>
    </location>
</feature>
<evidence type="ECO:0000256" key="1">
    <source>
        <dbReference type="ARBA" id="ARBA00023277"/>
    </source>
</evidence>
<evidence type="ECO:0000313" key="8">
    <source>
        <dbReference type="Proteomes" id="UP000215127"/>
    </source>
</evidence>
<evidence type="ECO:0000313" key="7">
    <source>
        <dbReference type="EMBL" id="SMQ52518.1"/>
    </source>
</evidence>
<keyword evidence="4" id="KW-0732">Signal</keyword>
<reference evidence="7 8" key="1">
    <citation type="submission" date="2016-06" db="EMBL/GenBank/DDBJ databases">
        <authorList>
            <person name="Kjaerup R.B."/>
            <person name="Dalgaard T.S."/>
            <person name="Juul-Madsen H.R."/>
        </authorList>
    </citation>
    <scope>NUCLEOTIDE SEQUENCE [LARGE SCALE GENOMIC DNA]</scope>
</reference>
<dbReference type="PROSITE" id="PS51166">
    <property type="entry name" value="CBM20"/>
    <property type="match status" value="1"/>
</dbReference>
<organism evidence="7 8">
    <name type="scientific">Zymoseptoria tritici (strain ST99CH_3D7)</name>
    <dbReference type="NCBI Taxonomy" id="1276538"/>
    <lineage>
        <taxon>Eukaryota</taxon>
        <taxon>Fungi</taxon>
        <taxon>Dikarya</taxon>
        <taxon>Ascomycota</taxon>
        <taxon>Pezizomycotina</taxon>
        <taxon>Dothideomycetes</taxon>
        <taxon>Dothideomycetidae</taxon>
        <taxon>Mycosphaerellales</taxon>
        <taxon>Mycosphaerellaceae</taxon>
        <taxon>Zymoseptoria</taxon>
    </lineage>
</organism>
<evidence type="ECO:0000259" key="5">
    <source>
        <dbReference type="PROSITE" id="PS50948"/>
    </source>
</evidence>
<gene>
    <name evidence="7" type="ORF">ZT3D7_G7671</name>
</gene>
<dbReference type="PROSITE" id="PS50948">
    <property type="entry name" value="PAN"/>
    <property type="match status" value="1"/>
</dbReference>
<dbReference type="Gene3D" id="2.60.40.10">
    <property type="entry name" value="Immunoglobulins"/>
    <property type="match status" value="1"/>
</dbReference>
<dbReference type="PANTHER" id="PTHR15048">
    <property type="entry name" value="STARCH-BINDING DOMAIN-CONTAINING PROTEIN 1"/>
    <property type="match status" value="1"/>
</dbReference>
<feature type="compositionally biased region" description="Polar residues" evidence="3">
    <location>
        <begin position="678"/>
        <end position="687"/>
    </location>
</feature>
<dbReference type="InterPro" id="IPR003609">
    <property type="entry name" value="Pan_app"/>
</dbReference>
<feature type="domain" description="CBM20" evidence="6">
    <location>
        <begin position="689"/>
        <end position="796"/>
    </location>
</feature>
<feature type="compositionally biased region" description="Low complexity" evidence="3">
    <location>
        <begin position="590"/>
        <end position="604"/>
    </location>
</feature>
<name>A0A1X7RYL6_ZYMT9</name>
<dbReference type="InterPro" id="IPR013783">
    <property type="entry name" value="Ig-like_fold"/>
</dbReference>
<dbReference type="SUPFAM" id="SSF49452">
    <property type="entry name" value="Starch-binding domain-like"/>
    <property type="match status" value="1"/>
</dbReference>
<keyword evidence="8" id="KW-1185">Reference proteome</keyword>
<protein>
    <recommendedName>
        <fullName evidence="9">CBM20 domain-containing protein</fullName>
    </recommendedName>
</protein>
<keyword evidence="2" id="KW-0624">Polysaccharide degradation</keyword>
<feature type="compositionally biased region" description="Polar residues" evidence="3">
    <location>
        <begin position="379"/>
        <end position="389"/>
    </location>
</feature>
<dbReference type="PANTHER" id="PTHR15048:SF0">
    <property type="entry name" value="STARCH-BINDING DOMAIN-CONTAINING PROTEIN 1"/>
    <property type="match status" value="1"/>
</dbReference>
<feature type="region of interest" description="Disordered" evidence="3">
    <location>
        <begin position="163"/>
        <end position="210"/>
    </location>
</feature>
<evidence type="ECO:0000256" key="2">
    <source>
        <dbReference type="ARBA" id="ARBA00023326"/>
    </source>
</evidence>
<dbReference type="Gene3D" id="3.50.4.10">
    <property type="entry name" value="Hepatocyte Growth Factor"/>
    <property type="match status" value="1"/>
</dbReference>
<proteinExistence type="predicted"/>
<dbReference type="GO" id="GO:2001070">
    <property type="term" value="F:starch binding"/>
    <property type="evidence" value="ECO:0007669"/>
    <property type="project" value="InterPro"/>
</dbReference>
<feature type="region of interest" description="Disordered" evidence="3">
    <location>
        <begin position="570"/>
        <end position="687"/>
    </location>
</feature>
<sequence>MTMDWRKSTAVLGFLSTLASAQTTRVVTVAVYQCSGSTVGFPSTISYATNPASSAATPYTTTIAPSGTNPGSVVVVTPSGYTGTLPPYTTVYGSYSGVSVLTEDFTYSTAFPAGASQGVYYVYRPPQRYVTLTEYQTGGTAYTSVVTRTVPPSGTMPGYYIIQTPSPTSNPGNPPAYTAPTNSMSSSMNTPPTGPVSSTTSPGAPPAYTDPAMSSMASMMSSVSSSSSMMSAPAPPAYTDPAMSSMASSMSSSMSSMMSSMTSAAPSGVGPPPSYDALPPCGEPTCEVGATNSTLCNSEYGNAFNTTCGVVYTGRTPKRATTDSASACARECDLTPGCVAYNYMADMDVDNCEILDQVTGSEPSDGSVGGTRPTENPKPVNSTPPSYSSAGEPPQYTVPQSPSTTSMSPLATITPSMPMSTGGSMTPGLNLTTLLPSYIFPGESPSRSSSESAVETVEIPSTYSEPSQSGVLPPLYSAPSSSMMMSSMSPSETIPYITSEGPIFEPTPSSSSMMMSSVETTATTISGILPPLYSEPAVSSSSMMMSSATSSGSTATTISGILPPLYSEPAAVSSSGNGAPPAYTGPPTVSSSTSTASSTSSSTSRGNGAPPEYTGPPTSTYRAPTTTTTTTGAPNGPPPAYTGPITTTTTRPFTTTTTTAPGYVEPTPEFTRPEPAGTSISTTTTESCASTPSLTSVTFRERIVTVFGESVNIFGSIEQLATWNVDNAPALSSANYTDPDPIWFYTVSLPVALSFEYKYYRRYTNGSIQYEADPNRVYTVPGNCAGAVTVNDVFRPDAEETGGEEEQVD</sequence>
<dbReference type="EMBL" id="LT853698">
    <property type="protein sequence ID" value="SMQ52518.1"/>
    <property type="molecule type" value="Genomic_DNA"/>
</dbReference>
<feature type="compositionally biased region" description="Low complexity" evidence="3">
    <location>
        <begin position="616"/>
        <end position="634"/>
    </location>
</feature>
<evidence type="ECO:0008006" key="9">
    <source>
        <dbReference type="Google" id="ProtNLM"/>
    </source>
</evidence>
<dbReference type="AlphaFoldDB" id="A0A1X7RYL6"/>
<evidence type="ECO:0000256" key="3">
    <source>
        <dbReference type="SAM" id="MobiDB-lite"/>
    </source>
</evidence>
<feature type="compositionally biased region" description="Polar residues" evidence="3">
    <location>
        <begin position="397"/>
        <end position="428"/>
    </location>
</feature>
<keyword evidence="1" id="KW-0119">Carbohydrate metabolism</keyword>
<evidence type="ECO:0000256" key="4">
    <source>
        <dbReference type="SAM" id="SignalP"/>
    </source>
</evidence>
<feature type="compositionally biased region" description="Low complexity" evidence="3">
    <location>
        <begin position="642"/>
        <end position="667"/>
    </location>
</feature>
<feature type="signal peptide" evidence="4">
    <location>
        <begin position="1"/>
        <end position="21"/>
    </location>
</feature>
<feature type="compositionally biased region" description="Polar residues" evidence="3">
    <location>
        <begin position="179"/>
        <end position="189"/>
    </location>
</feature>
<evidence type="ECO:0000259" key="6">
    <source>
        <dbReference type="PROSITE" id="PS51166"/>
    </source>
</evidence>
<feature type="chain" id="PRO_5010862914" description="CBM20 domain-containing protein" evidence="4">
    <location>
        <begin position="22"/>
        <end position="809"/>
    </location>
</feature>
<dbReference type="GO" id="GO:0000272">
    <property type="term" value="P:polysaccharide catabolic process"/>
    <property type="evidence" value="ECO:0007669"/>
    <property type="project" value="UniProtKB-KW"/>
</dbReference>
<dbReference type="GO" id="GO:0016020">
    <property type="term" value="C:membrane"/>
    <property type="evidence" value="ECO:0007669"/>
    <property type="project" value="TreeGrafter"/>
</dbReference>
<dbReference type="SMART" id="SM01065">
    <property type="entry name" value="CBM_2"/>
    <property type="match status" value="1"/>
</dbReference>
<dbReference type="Pfam" id="PF00686">
    <property type="entry name" value="CBM_20"/>
    <property type="match status" value="1"/>
</dbReference>
<dbReference type="Proteomes" id="UP000215127">
    <property type="component" value="Chromosome 7"/>
</dbReference>